<dbReference type="SMART" id="SM00848">
    <property type="entry name" value="Inhibitor_I29"/>
    <property type="match status" value="1"/>
</dbReference>
<dbReference type="PANTHER" id="PTHR12411">
    <property type="entry name" value="CYSTEINE PROTEASE FAMILY C1-RELATED"/>
    <property type="match status" value="1"/>
</dbReference>
<dbReference type="Proteomes" id="UP001152795">
    <property type="component" value="Unassembled WGS sequence"/>
</dbReference>
<organism evidence="7 8">
    <name type="scientific">Paramuricea clavata</name>
    <name type="common">Red gorgonian</name>
    <name type="synonym">Violescent sea-whip</name>
    <dbReference type="NCBI Taxonomy" id="317549"/>
    <lineage>
        <taxon>Eukaryota</taxon>
        <taxon>Metazoa</taxon>
        <taxon>Cnidaria</taxon>
        <taxon>Anthozoa</taxon>
        <taxon>Octocorallia</taxon>
        <taxon>Malacalcyonacea</taxon>
        <taxon>Plexauridae</taxon>
        <taxon>Paramuricea</taxon>
    </lineage>
</organism>
<dbReference type="InterPro" id="IPR000668">
    <property type="entry name" value="Peptidase_C1A_C"/>
</dbReference>
<keyword evidence="2" id="KW-0645">Protease</keyword>
<proteinExistence type="inferred from homology"/>
<dbReference type="CDD" id="cd02248">
    <property type="entry name" value="Peptidase_C1A"/>
    <property type="match status" value="1"/>
</dbReference>
<evidence type="ECO:0000256" key="5">
    <source>
        <dbReference type="ARBA" id="ARBA00023145"/>
    </source>
</evidence>
<dbReference type="InterPro" id="IPR025661">
    <property type="entry name" value="Pept_asp_AS"/>
</dbReference>
<dbReference type="PROSITE" id="PS00139">
    <property type="entry name" value="THIOL_PROTEASE_CYS"/>
    <property type="match status" value="1"/>
</dbReference>
<keyword evidence="3" id="KW-0378">Hydrolase</keyword>
<dbReference type="OrthoDB" id="65740at2759"/>
<dbReference type="Pfam" id="PF00112">
    <property type="entry name" value="Peptidase_C1"/>
    <property type="match status" value="1"/>
</dbReference>
<dbReference type="PRINTS" id="PR00705">
    <property type="entry name" value="PAPAIN"/>
</dbReference>
<protein>
    <submittedName>
        <fullName evidence="7">Counting factor associated D</fullName>
    </submittedName>
</protein>
<gene>
    <name evidence="7" type="ORF">PACLA_8A008567</name>
</gene>
<keyword evidence="6" id="KW-1015">Disulfide bond</keyword>
<dbReference type="GO" id="GO:0008234">
    <property type="term" value="F:cysteine-type peptidase activity"/>
    <property type="evidence" value="ECO:0007669"/>
    <property type="project" value="UniProtKB-KW"/>
</dbReference>
<evidence type="ECO:0000256" key="3">
    <source>
        <dbReference type="ARBA" id="ARBA00022801"/>
    </source>
</evidence>
<dbReference type="GO" id="GO:0006508">
    <property type="term" value="P:proteolysis"/>
    <property type="evidence" value="ECO:0007669"/>
    <property type="project" value="UniProtKB-KW"/>
</dbReference>
<dbReference type="AlphaFoldDB" id="A0A6S7GLL1"/>
<reference evidence="7" key="1">
    <citation type="submission" date="2020-04" db="EMBL/GenBank/DDBJ databases">
        <authorList>
            <person name="Alioto T."/>
            <person name="Alioto T."/>
            <person name="Gomez Garrido J."/>
        </authorList>
    </citation>
    <scope>NUCLEOTIDE SEQUENCE</scope>
    <source>
        <strain evidence="7">A484AB</strain>
    </source>
</reference>
<evidence type="ECO:0000256" key="2">
    <source>
        <dbReference type="ARBA" id="ARBA00022670"/>
    </source>
</evidence>
<evidence type="ECO:0000256" key="6">
    <source>
        <dbReference type="ARBA" id="ARBA00023157"/>
    </source>
</evidence>
<dbReference type="PROSITE" id="PS00640">
    <property type="entry name" value="THIOL_PROTEASE_ASN"/>
    <property type="match status" value="1"/>
</dbReference>
<evidence type="ECO:0000313" key="7">
    <source>
        <dbReference type="EMBL" id="CAB3992403.1"/>
    </source>
</evidence>
<dbReference type="EMBL" id="CACRXK020002043">
    <property type="protein sequence ID" value="CAB3992403.1"/>
    <property type="molecule type" value="Genomic_DNA"/>
</dbReference>
<dbReference type="FunFam" id="3.90.70.10:FF:000332">
    <property type="entry name" value="Cathepsin L1"/>
    <property type="match status" value="1"/>
</dbReference>
<keyword evidence="8" id="KW-1185">Reference proteome</keyword>
<dbReference type="InterPro" id="IPR000169">
    <property type="entry name" value="Pept_cys_AS"/>
</dbReference>
<dbReference type="Gene3D" id="3.90.70.10">
    <property type="entry name" value="Cysteine proteinases"/>
    <property type="match status" value="1"/>
</dbReference>
<keyword evidence="5" id="KW-0865">Zymogen</keyword>
<dbReference type="SUPFAM" id="SSF54001">
    <property type="entry name" value="Cysteine proteinases"/>
    <property type="match status" value="1"/>
</dbReference>
<dbReference type="PROSITE" id="PS00639">
    <property type="entry name" value="THIOL_PROTEASE_HIS"/>
    <property type="match status" value="1"/>
</dbReference>
<evidence type="ECO:0000313" key="8">
    <source>
        <dbReference type="Proteomes" id="UP001152795"/>
    </source>
</evidence>
<dbReference type="InterPro" id="IPR013201">
    <property type="entry name" value="Prot_inhib_I29"/>
</dbReference>
<dbReference type="InterPro" id="IPR038765">
    <property type="entry name" value="Papain-like_cys_pep_sf"/>
</dbReference>
<comment type="caution">
    <text evidence="7">The sequence shown here is derived from an EMBL/GenBank/DDBJ whole genome shotgun (WGS) entry which is preliminary data.</text>
</comment>
<sequence>MAYNICNVYNYMNEDVSVTVYISLSYTKIEGFFKSASSYLPLSLASQREAKLESKFNKVPAKLSDLQFYSSYHVKGFLRLMTSDLHEPIEVWYSKEHNQSRIDYYGGDVKTYQDGQLSLFLKIIPKYDSITKTHTIGCWKKRKRRGGKIGPQSVLPTSWSWPFKGKLDDFKHIGDEKIDGKLCMKWRFEHNMMGRNNVYTFWLEERHPPVPVRYEMVGYDTLLTSYYDKYVIDYTSFEKWEYEKAIFDIPEIPGDSGCWNASAELQGEEGEYFMNPIAEFIAPHDGDDPVEKEFHRYKEVHGKKYDDKEHLERRHIFRHNARFINSINRKNLTFKLKPNSFTDMTEGEYNLHKGSLPDYPVELRKKKRRPMLYITEKYKPRRKSPTIPDQLDWREYGAVSKPRGQGTCGGCWAFAAIGAIESANFIKTGKLVQLSEQQMVDCTWKVKGVWKGNGNHGCHGGMAWKALFWAKTNTIATSESYGPYRGQEGYCKTENITAGAKIYGFRRVKKHSAKSLRRAIAYHGPAAVAINSHLMTLKFYSHGVLDDEQCANSTDHAVLVVGYGKENGVNYWLVKNSWSTLWGDGGYMKIKEDKCGILKKPVIVLNKHIKSYPWHKKSKWKKGFNKRHKKSKRKRKYKKKSKKGCHKKHKRKHVRKHRHH</sequence>
<evidence type="ECO:0000256" key="1">
    <source>
        <dbReference type="ARBA" id="ARBA00008455"/>
    </source>
</evidence>
<dbReference type="InterPro" id="IPR013128">
    <property type="entry name" value="Peptidase_C1A"/>
</dbReference>
<evidence type="ECO:0000256" key="4">
    <source>
        <dbReference type="ARBA" id="ARBA00022807"/>
    </source>
</evidence>
<dbReference type="SMART" id="SM00645">
    <property type="entry name" value="Pept_C1"/>
    <property type="match status" value="1"/>
</dbReference>
<dbReference type="Pfam" id="PF08246">
    <property type="entry name" value="Inhibitor_I29"/>
    <property type="match status" value="1"/>
</dbReference>
<name>A0A6S7GLL1_PARCT</name>
<comment type="similarity">
    <text evidence="1">Belongs to the peptidase C1 family.</text>
</comment>
<dbReference type="InterPro" id="IPR039417">
    <property type="entry name" value="Peptidase_C1A_papain-like"/>
</dbReference>
<keyword evidence="4" id="KW-0788">Thiol protease</keyword>
<dbReference type="InterPro" id="IPR025660">
    <property type="entry name" value="Pept_his_AS"/>
</dbReference>
<accession>A0A6S7GLL1</accession>